<evidence type="ECO:0000313" key="2">
    <source>
        <dbReference type="EMBL" id="EOD00488.1"/>
    </source>
</evidence>
<sequence>MYNYYGYCPYSSYPSMQMGSFIRILHASPDAPAVDVYINNNLVASNLKYRQFTEYLQVPPGRYNVKVFAAGQRTNPVIDTEVNVTPMSIATVAAVGRLENIKLLPIPEPRMPIPPGKLYIRFGHLSPNAPRVDVRLPNGQTLFRNVGFEEVTDYIPVDPGTYTLEVFLAGTDERVLYVPNVNLQPNRFYTVYAVGLAGQRPPLQVLIPLDGNSYL</sequence>
<dbReference type="InterPro" id="IPR025510">
    <property type="entry name" value="DUF4397"/>
</dbReference>
<dbReference type="STRING" id="1304284.L21TH_1467"/>
<feature type="domain" description="DUF4397" evidence="1">
    <location>
        <begin position="138"/>
        <end position="202"/>
    </location>
</feature>
<dbReference type="RefSeq" id="WP_006313153.1">
    <property type="nucleotide sequence ID" value="NZ_ARZA01000162.1"/>
</dbReference>
<dbReference type="Proteomes" id="UP000013378">
    <property type="component" value="Unassembled WGS sequence"/>
</dbReference>
<gene>
    <name evidence="2" type="ORF">L21TH_1467</name>
</gene>
<dbReference type="OrthoDB" id="9783299at2"/>
<dbReference type="Pfam" id="PF14344">
    <property type="entry name" value="DUF4397"/>
    <property type="match status" value="2"/>
</dbReference>
<comment type="caution">
    <text evidence="2">The sequence shown here is derived from an EMBL/GenBank/DDBJ whole genome shotgun (WGS) entry which is preliminary data.</text>
</comment>
<dbReference type="PATRIC" id="fig|1304284.3.peg.1436"/>
<dbReference type="eggNOG" id="COG1404">
    <property type="taxonomic scope" value="Bacteria"/>
</dbReference>
<evidence type="ECO:0000313" key="3">
    <source>
        <dbReference type="Proteomes" id="UP000013378"/>
    </source>
</evidence>
<dbReference type="EMBL" id="ARZA01000162">
    <property type="protein sequence ID" value="EOD00488.1"/>
    <property type="molecule type" value="Genomic_DNA"/>
</dbReference>
<feature type="domain" description="DUF4397" evidence="1">
    <location>
        <begin position="20"/>
        <end position="135"/>
    </location>
</feature>
<reference evidence="2 3" key="1">
    <citation type="journal article" date="2015" name="Geomicrobiol. J.">
        <title>Caldisalinibacter kiritimatiensis gen. nov., sp. nov., a moderately thermohalophilic thiosulfate-reducing bacterium from a hypersaline microbial mat.</title>
        <authorList>
            <person name="Ben Hania W."/>
            <person name="Joseph M."/>
            <person name="Fiebig A."/>
            <person name="Bunk B."/>
            <person name="Klenk H.-P."/>
            <person name="Fardeau M.-L."/>
            <person name="Spring S."/>
        </authorList>
    </citation>
    <scope>NUCLEOTIDE SEQUENCE [LARGE SCALE GENOMIC DNA]</scope>
    <source>
        <strain evidence="2 3">L21-TH-D2</strain>
    </source>
</reference>
<organism evidence="2 3">
    <name type="scientific">Caldisalinibacter kiritimatiensis</name>
    <dbReference type="NCBI Taxonomy" id="1304284"/>
    <lineage>
        <taxon>Bacteria</taxon>
        <taxon>Bacillati</taxon>
        <taxon>Bacillota</taxon>
        <taxon>Tissierellia</taxon>
        <taxon>Tissierellales</taxon>
        <taxon>Thermohalobacteraceae</taxon>
        <taxon>Caldisalinibacter</taxon>
    </lineage>
</organism>
<accession>R1ATR6</accession>
<evidence type="ECO:0000259" key="1">
    <source>
        <dbReference type="Pfam" id="PF14344"/>
    </source>
</evidence>
<proteinExistence type="predicted"/>
<name>R1ATR6_9FIRM</name>
<protein>
    <recommendedName>
        <fullName evidence="1">DUF4397 domain-containing protein</fullName>
    </recommendedName>
</protein>
<keyword evidence="3" id="KW-1185">Reference proteome</keyword>
<dbReference type="AlphaFoldDB" id="R1ATR6"/>